<comment type="caution">
    <text evidence="1">The sequence shown here is derived from an EMBL/GenBank/DDBJ whole genome shotgun (WGS) entry which is preliminary data.</text>
</comment>
<dbReference type="AlphaFoldDB" id="A0A8T2SXP1"/>
<dbReference type="GO" id="GO:0016787">
    <property type="term" value="F:hydrolase activity"/>
    <property type="evidence" value="ECO:0007669"/>
    <property type="project" value="InterPro"/>
</dbReference>
<evidence type="ECO:0000313" key="1">
    <source>
        <dbReference type="EMBL" id="KAH7387042.1"/>
    </source>
</evidence>
<name>A0A8T2SXP1_CERRI</name>
<organism evidence="1 2">
    <name type="scientific">Ceratopteris richardii</name>
    <name type="common">Triangle waterfern</name>
    <dbReference type="NCBI Taxonomy" id="49495"/>
    <lineage>
        <taxon>Eukaryota</taxon>
        <taxon>Viridiplantae</taxon>
        <taxon>Streptophyta</taxon>
        <taxon>Embryophyta</taxon>
        <taxon>Tracheophyta</taxon>
        <taxon>Polypodiopsida</taxon>
        <taxon>Polypodiidae</taxon>
        <taxon>Polypodiales</taxon>
        <taxon>Pteridineae</taxon>
        <taxon>Pteridaceae</taxon>
        <taxon>Parkerioideae</taxon>
        <taxon>Ceratopteris</taxon>
    </lineage>
</organism>
<dbReference type="PANTHER" id="PTHR43808">
    <property type="entry name" value="ACETYLORNITHINE DEACETYLASE"/>
    <property type="match status" value="1"/>
</dbReference>
<keyword evidence="2" id="KW-1185">Reference proteome</keyword>
<accession>A0A8T2SXP1</accession>
<evidence type="ECO:0000313" key="2">
    <source>
        <dbReference type="Proteomes" id="UP000825935"/>
    </source>
</evidence>
<reference evidence="1" key="1">
    <citation type="submission" date="2021-08" db="EMBL/GenBank/DDBJ databases">
        <title>WGS assembly of Ceratopteris richardii.</title>
        <authorList>
            <person name="Marchant D.B."/>
            <person name="Chen G."/>
            <person name="Jenkins J."/>
            <person name="Shu S."/>
            <person name="Leebens-Mack J."/>
            <person name="Grimwood J."/>
            <person name="Schmutz J."/>
            <person name="Soltis P."/>
            <person name="Soltis D."/>
            <person name="Chen Z.-H."/>
        </authorList>
    </citation>
    <scope>NUCLEOTIDE SEQUENCE</scope>
    <source>
        <strain evidence="1">Whitten #5841</strain>
        <tissue evidence="1">Leaf</tissue>
    </source>
</reference>
<dbReference type="OMA" id="NRNIIAY"/>
<dbReference type="Proteomes" id="UP000825935">
    <property type="component" value="Chromosome 16"/>
</dbReference>
<dbReference type="PANTHER" id="PTHR43808:SF3">
    <property type="entry name" value="ACETYLORNITHINE DEACETYLASE"/>
    <property type="match status" value="1"/>
</dbReference>
<dbReference type="EMBL" id="CM035421">
    <property type="protein sequence ID" value="KAH7387042.1"/>
    <property type="molecule type" value="Genomic_DNA"/>
</dbReference>
<dbReference type="SUPFAM" id="SSF53187">
    <property type="entry name" value="Zn-dependent exopeptidases"/>
    <property type="match status" value="1"/>
</dbReference>
<gene>
    <name evidence="1" type="ORF">KP509_16G001800</name>
</gene>
<protein>
    <recommendedName>
        <fullName evidence="3">Acetylornithine deacetylase</fullName>
    </recommendedName>
</protein>
<evidence type="ECO:0008006" key="3">
    <source>
        <dbReference type="Google" id="ProtNLM"/>
    </source>
</evidence>
<sequence length="186" mass="20120">MELESMELSAEKFVDLLGKLIGEAELLQNNPPELVPSEDRAVRHVLKVLQPLSTEAGGPLILNHVSYVADRGNLIIEYPGTEPGKILSFVGCHMDVVTANPQDWEFNPFALSIDGDRLQGRGTTDCLGHIALVTELMRQLAEKKPKLKSSVVAVFIANEENSSILGVGIDALVKDGLLDGLKKGPL</sequence>
<dbReference type="OrthoDB" id="7832001at2759"/>
<dbReference type="InterPro" id="IPR050072">
    <property type="entry name" value="Peptidase_M20A"/>
</dbReference>
<dbReference type="Gene3D" id="3.40.630.10">
    <property type="entry name" value="Zn peptidases"/>
    <property type="match status" value="1"/>
</dbReference>
<dbReference type="InterPro" id="IPR002933">
    <property type="entry name" value="Peptidase_M20"/>
</dbReference>
<proteinExistence type="predicted"/>
<dbReference type="Pfam" id="PF01546">
    <property type="entry name" value="Peptidase_M20"/>
    <property type="match status" value="1"/>
</dbReference>